<dbReference type="InterPro" id="IPR029063">
    <property type="entry name" value="SAM-dependent_MTases_sf"/>
</dbReference>
<keyword evidence="1" id="KW-0808">Transferase</keyword>
<proteinExistence type="predicted"/>
<gene>
    <name evidence="3" type="ORF">FLAG1_11821</name>
</gene>
<evidence type="ECO:0000259" key="2">
    <source>
        <dbReference type="Pfam" id="PF08242"/>
    </source>
</evidence>
<protein>
    <submittedName>
        <fullName evidence="3">Lovastatin nonaketide synthase</fullName>
    </submittedName>
</protein>
<dbReference type="InterPro" id="IPR050444">
    <property type="entry name" value="Polyketide_Synthase"/>
</dbReference>
<organism evidence="3 4">
    <name type="scientific">Fusarium langsethiae</name>
    <dbReference type="NCBI Taxonomy" id="179993"/>
    <lineage>
        <taxon>Eukaryota</taxon>
        <taxon>Fungi</taxon>
        <taxon>Dikarya</taxon>
        <taxon>Ascomycota</taxon>
        <taxon>Pezizomycotina</taxon>
        <taxon>Sordariomycetes</taxon>
        <taxon>Hypocreomycetidae</taxon>
        <taxon>Hypocreales</taxon>
        <taxon>Nectriaceae</taxon>
        <taxon>Fusarium</taxon>
    </lineage>
</organism>
<dbReference type="AlphaFoldDB" id="A0A0M9ELF3"/>
<dbReference type="GO" id="GO:0016740">
    <property type="term" value="F:transferase activity"/>
    <property type="evidence" value="ECO:0007669"/>
    <property type="project" value="UniProtKB-KW"/>
</dbReference>
<dbReference type="EMBL" id="JXCE01001091">
    <property type="protein sequence ID" value="KPA35473.1"/>
    <property type="molecule type" value="Genomic_DNA"/>
</dbReference>
<reference evidence="3 4" key="1">
    <citation type="submission" date="2015-04" db="EMBL/GenBank/DDBJ databases">
        <title>The draft genome sequence of Fusarium langsethiae, a T-2/HT-2 mycotoxin producer.</title>
        <authorList>
            <person name="Lysoe E."/>
            <person name="Divon H.H."/>
            <person name="Terzi V."/>
            <person name="Orru L."/>
            <person name="Lamontanara A."/>
            <person name="Kolseth A.-K."/>
            <person name="Frandsen R.J."/>
            <person name="Nielsen K."/>
            <person name="Thrane U."/>
        </authorList>
    </citation>
    <scope>NUCLEOTIDE SEQUENCE [LARGE SCALE GENOMIC DNA]</scope>
    <source>
        <strain evidence="3 4">Fl201059</strain>
    </source>
</reference>
<accession>A0A0M9ELF3</accession>
<dbReference type="CDD" id="cd02440">
    <property type="entry name" value="AdoMet_MTases"/>
    <property type="match status" value="1"/>
</dbReference>
<dbReference type="Pfam" id="PF08242">
    <property type="entry name" value="Methyltransf_12"/>
    <property type="match status" value="1"/>
</dbReference>
<feature type="domain" description="Methyltransferase type 12" evidence="2">
    <location>
        <begin position="195"/>
        <end position="294"/>
    </location>
</feature>
<name>A0A0M9ELF3_FUSLA</name>
<dbReference type="OrthoDB" id="329835at2759"/>
<keyword evidence="4" id="KW-1185">Reference proteome</keyword>
<dbReference type="SUPFAM" id="SSF53335">
    <property type="entry name" value="S-adenosyl-L-methionine-dependent methyltransferases"/>
    <property type="match status" value="1"/>
</dbReference>
<dbReference type="PANTHER" id="PTHR45681:SF6">
    <property type="entry name" value="POLYKETIDE SYNTHASE 37"/>
    <property type="match status" value="1"/>
</dbReference>
<sequence>MSIVQPITRDELFLQDDDDDWDSVHHVEWEIDANFFTSDNTKSITPLCKATSDHQIIIARAAALIIRASLKNIPMDIPDFDPAALTGSRKKLHQWMSAYNTSQAGKLALGDVTMTVMIEIFYSLTKLGLEGEILDRIGPNLGDILQGIVDPIELLVRDDKINHMQNGMELVQKMKAHLGEYLSHFATKKPVENVLEAGASTSNTTETLFSAFAGEKHLSYTVTDRSLPILEQMKAQLEGSFKLKALDIDQDPVEQGFIPESFDVVIVNNVLYTANSLGEALKNLRKLVAPGGILVLVGVSDMSPAYNLIFGMNENMYSDERFEPLEYPSVIEWNKVLQNNNFSTLEPATRTFDFIGQSSYCLVSTALASTQNLMVNIIPCAHDDLFSFANQLSIVLAEDNTASTISPTFPDGISPRFIYTVLDDGSARLTEYEKLTKTKNILWISMKTDYTEPRDMAVVQRFARSARKANDGIKIVTLDVKQRFPDHVDILKVVTRIVKVSFQEDRGTRTEFEYEYMNGEVLVPRVKHSDVARKLG</sequence>
<evidence type="ECO:0000256" key="1">
    <source>
        <dbReference type="ARBA" id="ARBA00022679"/>
    </source>
</evidence>
<dbReference type="PANTHER" id="PTHR45681">
    <property type="entry name" value="POLYKETIDE SYNTHASE 44-RELATED"/>
    <property type="match status" value="1"/>
</dbReference>
<evidence type="ECO:0000313" key="3">
    <source>
        <dbReference type="EMBL" id="KPA35473.1"/>
    </source>
</evidence>
<evidence type="ECO:0000313" key="4">
    <source>
        <dbReference type="Proteomes" id="UP000037904"/>
    </source>
</evidence>
<dbReference type="Gene3D" id="3.40.50.150">
    <property type="entry name" value="Vaccinia Virus protein VP39"/>
    <property type="match status" value="1"/>
</dbReference>
<comment type="caution">
    <text evidence="3">The sequence shown here is derived from an EMBL/GenBank/DDBJ whole genome shotgun (WGS) entry which is preliminary data.</text>
</comment>
<dbReference type="InterPro" id="IPR013217">
    <property type="entry name" value="Methyltransf_12"/>
</dbReference>
<dbReference type="Proteomes" id="UP000037904">
    <property type="component" value="Unassembled WGS sequence"/>
</dbReference>